<reference evidence="2 3" key="1">
    <citation type="submission" date="2019-01" db="EMBL/GenBank/DDBJ databases">
        <title>Mucilaginibacter antarcticum sp. nov., isolated from antarctic soil.</title>
        <authorList>
            <person name="Yan Y.-Q."/>
            <person name="Du Z.-J."/>
        </authorList>
    </citation>
    <scope>NUCLEOTIDE SEQUENCE [LARGE SCALE GENOMIC DNA]</scope>
    <source>
        <strain evidence="2 3">F01003</strain>
    </source>
</reference>
<dbReference type="SUPFAM" id="SSF55729">
    <property type="entry name" value="Acyl-CoA N-acyltransferases (Nat)"/>
    <property type="match status" value="1"/>
</dbReference>
<gene>
    <name evidence="2" type="ORF">EPL05_09585</name>
</gene>
<evidence type="ECO:0000313" key="3">
    <source>
        <dbReference type="Proteomes" id="UP000286701"/>
    </source>
</evidence>
<dbReference type="InterPro" id="IPR000182">
    <property type="entry name" value="GNAT_dom"/>
</dbReference>
<keyword evidence="2" id="KW-0808">Transferase</keyword>
<dbReference type="Proteomes" id="UP000286701">
    <property type="component" value="Unassembled WGS sequence"/>
</dbReference>
<dbReference type="GO" id="GO:0016747">
    <property type="term" value="F:acyltransferase activity, transferring groups other than amino-acyl groups"/>
    <property type="evidence" value="ECO:0007669"/>
    <property type="project" value="InterPro"/>
</dbReference>
<dbReference type="InterPro" id="IPR016181">
    <property type="entry name" value="Acyl_CoA_acyltransferase"/>
</dbReference>
<dbReference type="PROSITE" id="PS51186">
    <property type="entry name" value="GNAT"/>
    <property type="match status" value="1"/>
</dbReference>
<dbReference type="Pfam" id="PF13508">
    <property type="entry name" value="Acetyltransf_7"/>
    <property type="match status" value="1"/>
</dbReference>
<feature type="domain" description="N-acetyltransferase" evidence="1">
    <location>
        <begin position="69"/>
        <end position="151"/>
    </location>
</feature>
<dbReference type="Gene3D" id="3.40.630.30">
    <property type="match status" value="1"/>
</dbReference>
<dbReference type="PANTHER" id="PTHR42791">
    <property type="entry name" value="GNAT FAMILY ACETYLTRANSFERASE"/>
    <property type="match status" value="1"/>
</dbReference>
<dbReference type="PANTHER" id="PTHR42791:SF1">
    <property type="entry name" value="N-ACETYLTRANSFERASE DOMAIN-CONTAINING PROTEIN"/>
    <property type="match status" value="1"/>
</dbReference>
<proteinExistence type="predicted"/>
<dbReference type="OrthoDB" id="1452841at2"/>
<organism evidence="2 3">
    <name type="scientific">Mucilaginibacter gilvus</name>
    <dbReference type="NCBI Taxonomy" id="2305909"/>
    <lineage>
        <taxon>Bacteria</taxon>
        <taxon>Pseudomonadati</taxon>
        <taxon>Bacteroidota</taxon>
        <taxon>Sphingobacteriia</taxon>
        <taxon>Sphingobacteriales</taxon>
        <taxon>Sphingobacteriaceae</taxon>
        <taxon>Mucilaginibacter</taxon>
    </lineage>
</organism>
<dbReference type="InterPro" id="IPR052523">
    <property type="entry name" value="Trichothecene_AcTrans"/>
</dbReference>
<protein>
    <submittedName>
        <fullName evidence="2">N-acetyltransferase</fullName>
    </submittedName>
</protein>
<comment type="caution">
    <text evidence="2">The sequence shown here is derived from an EMBL/GenBank/DDBJ whole genome shotgun (WGS) entry which is preliminary data.</text>
</comment>
<dbReference type="EMBL" id="SBIW01000003">
    <property type="protein sequence ID" value="RWY54276.1"/>
    <property type="molecule type" value="Genomic_DNA"/>
</dbReference>
<accession>A0A444MRJ2</accession>
<keyword evidence="3" id="KW-1185">Reference proteome</keyword>
<evidence type="ECO:0000259" key="1">
    <source>
        <dbReference type="PROSITE" id="PS51186"/>
    </source>
</evidence>
<dbReference type="CDD" id="cd04301">
    <property type="entry name" value="NAT_SF"/>
    <property type="match status" value="1"/>
</dbReference>
<name>A0A444MRJ2_9SPHI</name>
<sequence length="151" mass="17843">MEFSFEMCYKFGDIWLSDDDKACALILYPQKKCVSLKLSLLRIRLLLTAITSSDYKSRQYHLAAMEKMRPNLDMALIWYIGVDPNYQNRGIGTRLITQVLQRIKSCSLPVYLELSAYQYLGWFERFGFEGYEVYDCADYKFVNFFLKNDLK</sequence>
<evidence type="ECO:0000313" key="2">
    <source>
        <dbReference type="EMBL" id="RWY54276.1"/>
    </source>
</evidence>
<dbReference type="AlphaFoldDB" id="A0A444MRJ2"/>
<dbReference type="RefSeq" id="WP_128533711.1">
    <property type="nucleotide sequence ID" value="NZ_SBIW01000003.1"/>
</dbReference>